<sequence length="82" mass="7934">MANGTVTLGLFQGSTLLLDWNSGVAAGCAAIGLGAGMMSLAFTGGNGVAAMWVGRAAAFGCNAALNNPNPPPPPQEGNDGDG</sequence>
<feature type="transmembrane region" description="Helical" evidence="1">
    <location>
        <begin position="20"/>
        <end position="42"/>
    </location>
</feature>
<dbReference type="EMBL" id="CP028324">
    <property type="protein sequence ID" value="AVR96374.1"/>
    <property type="molecule type" value="Genomic_DNA"/>
</dbReference>
<dbReference type="KEGG" id="masz:C9I28_12165"/>
<dbReference type="AlphaFoldDB" id="A0A2R4C9R7"/>
<evidence type="ECO:0000313" key="3">
    <source>
        <dbReference type="Proteomes" id="UP000240505"/>
    </source>
</evidence>
<keyword evidence="1" id="KW-0472">Membrane</keyword>
<keyword evidence="1" id="KW-0812">Transmembrane</keyword>
<name>A0A2R4C9R7_9BURK</name>
<gene>
    <name evidence="2" type="ORF">C9I28_12165</name>
</gene>
<keyword evidence="1" id="KW-1133">Transmembrane helix</keyword>
<proteinExistence type="predicted"/>
<reference evidence="2 3" key="1">
    <citation type="submission" date="2018-03" db="EMBL/GenBank/DDBJ databases">
        <title>Massilia armeniaca sp. nov., isolated from desert soil.</title>
        <authorList>
            <person name="Huang H."/>
            <person name="Ren M."/>
        </authorList>
    </citation>
    <scope>NUCLEOTIDE SEQUENCE [LARGE SCALE GENOMIC DNA]</scope>
    <source>
        <strain evidence="2 3">ZMN-3</strain>
    </source>
</reference>
<accession>A0A2R4C9R7</accession>
<evidence type="ECO:0000256" key="1">
    <source>
        <dbReference type="SAM" id="Phobius"/>
    </source>
</evidence>
<dbReference type="Proteomes" id="UP000240505">
    <property type="component" value="Chromosome"/>
</dbReference>
<organism evidence="2 3">
    <name type="scientific">Pseudoduganella armeniaca</name>
    <dbReference type="NCBI Taxonomy" id="2072590"/>
    <lineage>
        <taxon>Bacteria</taxon>
        <taxon>Pseudomonadati</taxon>
        <taxon>Pseudomonadota</taxon>
        <taxon>Betaproteobacteria</taxon>
        <taxon>Burkholderiales</taxon>
        <taxon>Oxalobacteraceae</taxon>
        <taxon>Telluria group</taxon>
        <taxon>Pseudoduganella</taxon>
    </lineage>
</organism>
<evidence type="ECO:0000313" key="2">
    <source>
        <dbReference type="EMBL" id="AVR96374.1"/>
    </source>
</evidence>
<protein>
    <submittedName>
        <fullName evidence="2">Uncharacterized protein</fullName>
    </submittedName>
</protein>
<keyword evidence="3" id="KW-1185">Reference proteome</keyword>